<proteinExistence type="predicted"/>
<dbReference type="Proteomes" id="UP000664073">
    <property type="component" value="Unassembled WGS sequence"/>
</dbReference>
<dbReference type="EMBL" id="JAFVMH010000002">
    <property type="protein sequence ID" value="MBO1324413.1"/>
    <property type="molecule type" value="Genomic_DNA"/>
</dbReference>
<dbReference type="PROSITE" id="PS51257">
    <property type="entry name" value="PROKAR_LIPOPROTEIN"/>
    <property type="match status" value="1"/>
</dbReference>
<evidence type="ECO:0000256" key="1">
    <source>
        <dbReference type="SAM" id="MobiDB-lite"/>
    </source>
</evidence>
<protein>
    <submittedName>
        <fullName evidence="2">Uncharacterized protein</fullName>
    </submittedName>
</protein>
<evidence type="ECO:0000313" key="3">
    <source>
        <dbReference type="Proteomes" id="UP000664073"/>
    </source>
</evidence>
<dbReference type="AlphaFoldDB" id="A0A939KLM8"/>
<name>A0A939KLM8_9PROT</name>
<evidence type="ECO:0000313" key="2">
    <source>
        <dbReference type="EMBL" id="MBO1324413.1"/>
    </source>
</evidence>
<comment type="caution">
    <text evidence="2">The sequence shown here is derived from an EMBL/GenBank/DDBJ whole genome shotgun (WGS) entry which is preliminary data.</text>
</comment>
<accession>A0A939KLM8</accession>
<sequence>MQKFVVAGVAILCLGMAGCSGNHDEACGRDRSFSGFHGGGHGGGPGGGGLGGFGGMGGMGGMGGGRHGGGMDGPSDHARSDDAGCTPRNLQAKGPAGPHVPDHIKNNDPELSASDITMKQED</sequence>
<feature type="region of interest" description="Disordered" evidence="1">
    <location>
        <begin position="28"/>
        <end position="122"/>
    </location>
</feature>
<dbReference type="RefSeq" id="WP_207845116.1">
    <property type="nucleotide sequence ID" value="NZ_JAFVMH010000002.1"/>
</dbReference>
<feature type="compositionally biased region" description="Gly residues" evidence="1">
    <location>
        <begin position="36"/>
        <end position="72"/>
    </location>
</feature>
<organism evidence="2 3">
    <name type="scientific">Acetobacter garciniae</name>
    <dbReference type="NCBI Taxonomy" id="2817435"/>
    <lineage>
        <taxon>Bacteria</taxon>
        <taxon>Pseudomonadati</taxon>
        <taxon>Pseudomonadota</taxon>
        <taxon>Alphaproteobacteria</taxon>
        <taxon>Acetobacterales</taxon>
        <taxon>Acetobacteraceae</taxon>
        <taxon>Acetobacter</taxon>
    </lineage>
</organism>
<gene>
    <name evidence="2" type="ORF">J2D77_04475</name>
</gene>
<keyword evidence="3" id="KW-1185">Reference proteome</keyword>
<reference evidence="2" key="1">
    <citation type="submission" date="2021-03" db="EMBL/GenBank/DDBJ databases">
        <title>The complete genome sequence of Acetobacter sp. TBRC 12339.</title>
        <authorList>
            <person name="Charoenyingcharoen P."/>
            <person name="Yukphan P."/>
        </authorList>
    </citation>
    <scope>NUCLEOTIDE SEQUENCE</scope>
    <source>
        <strain evidence="2">TBRC 12339</strain>
    </source>
</reference>